<feature type="compositionally biased region" description="Polar residues" evidence="1">
    <location>
        <begin position="381"/>
        <end position="405"/>
    </location>
</feature>
<dbReference type="PANTHER" id="PTHR33914:SF16">
    <property type="entry name" value="18S PRE-RIBOSOMAL ASSEMBLY PROTEIN GAR2-RELATED PROTEIN"/>
    <property type="match status" value="1"/>
</dbReference>
<evidence type="ECO:0000256" key="1">
    <source>
        <dbReference type="SAM" id="MobiDB-lite"/>
    </source>
</evidence>
<dbReference type="OrthoDB" id="1911032at2759"/>
<evidence type="ECO:0008006" key="4">
    <source>
        <dbReference type="Google" id="ProtNLM"/>
    </source>
</evidence>
<dbReference type="AlphaFoldDB" id="A0A8X7YQV1"/>
<organism evidence="2 3">
    <name type="scientific">Populus tomentosa</name>
    <name type="common">Chinese white poplar</name>
    <dbReference type="NCBI Taxonomy" id="118781"/>
    <lineage>
        <taxon>Eukaryota</taxon>
        <taxon>Viridiplantae</taxon>
        <taxon>Streptophyta</taxon>
        <taxon>Embryophyta</taxon>
        <taxon>Tracheophyta</taxon>
        <taxon>Spermatophyta</taxon>
        <taxon>Magnoliopsida</taxon>
        <taxon>eudicotyledons</taxon>
        <taxon>Gunneridae</taxon>
        <taxon>Pentapetalae</taxon>
        <taxon>rosids</taxon>
        <taxon>fabids</taxon>
        <taxon>Malpighiales</taxon>
        <taxon>Salicaceae</taxon>
        <taxon>Saliceae</taxon>
        <taxon>Populus</taxon>
    </lineage>
</organism>
<reference evidence="2" key="1">
    <citation type="journal article" date="2020" name="bioRxiv">
        <title>Hybrid origin of Populus tomentosa Carr. identified through genome sequencing and phylogenomic analysis.</title>
        <authorList>
            <person name="An X."/>
            <person name="Gao K."/>
            <person name="Chen Z."/>
            <person name="Li J."/>
            <person name="Yang X."/>
            <person name="Yang X."/>
            <person name="Zhou J."/>
            <person name="Guo T."/>
            <person name="Zhao T."/>
            <person name="Huang S."/>
            <person name="Miao D."/>
            <person name="Khan W.U."/>
            <person name="Rao P."/>
            <person name="Ye M."/>
            <person name="Lei B."/>
            <person name="Liao W."/>
            <person name="Wang J."/>
            <person name="Ji L."/>
            <person name="Li Y."/>
            <person name="Guo B."/>
            <person name="Mustafa N.S."/>
            <person name="Li S."/>
            <person name="Yun Q."/>
            <person name="Keller S.R."/>
            <person name="Mao J."/>
            <person name="Zhang R."/>
            <person name="Strauss S.H."/>
        </authorList>
    </citation>
    <scope>NUCLEOTIDE SEQUENCE</scope>
    <source>
        <strain evidence="2">GM15</strain>
        <tissue evidence="2">Leaf</tissue>
    </source>
</reference>
<evidence type="ECO:0000313" key="3">
    <source>
        <dbReference type="Proteomes" id="UP000886885"/>
    </source>
</evidence>
<name>A0A8X7YQV1_POPTO</name>
<sequence>MRLDISKSLLLNVAPFADSEHVFCNGTMGHEPDCRPVEYNDNVLDSIGLKSGNVTVKENENGELYDLKGMEGDADRLPNVAPVLSPHSSLKMEPFEDSVFYMDKNVLEREVPELIVCYKENTYHVKDICIDEGVPLLDKFLFDTDAHEKNVCEFLPSARDMNNEMVKEKSDLDMLIPDVLKSSPEKQNANIHLPVPDMLKCSEEQDLKCELSLDYNPKHLVPTEEVMDYATEKVANDAPKEILSLRDLLSMPEFGANFTSTKSNHSMDKVEQHSLQSPRENAILESDSTSEESENRSEETVSVTSTLVFTAEELDSGLEAPTLAIPAQDPAYQEAEHSHKEVVLVSPTLTSAAGESDSSIVESKLASHVLDSIYEELTSRIMDQSPNDSKAETGSITFDNDSSAPAVSGGESPRNGDSQCLEPQISSRLEDPNTVPFSGQLCTDGESSFSATGSLPGLVSYSGPIPYSGSVSLRSDSSTTSTRSFAFPVLQSEWNSSPVRMAKADRRHFQKPRRWRQGLLCCRF</sequence>
<protein>
    <recommendedName>
        <fullName evidence="4">18S pre-ribosomal assembly protein gar2-related</fullName>
    </recommendedName>
</protein>
<comment type="caution">
    <text evidence="2">The sequence shown here is derived from an EMBL/GenBank/DDBJ whole genome shotgun (WGS) entry which is preliminary data.</text>
</comment>
<accession>A0A8X7YQV1</accession>
<feature type="region of interest" description="Disordered" evidence="1">
    <location>
        <begin position="259"/>
        <end position="303"/>
    </location>
</feature>
<keyword evidence="3" id="KW-1185">Reference proteome</keyword>
<dbReference type="PANTHER" id="PTHR33914">
    <property type="entry name" value="18S PRE-RIBOSOMAL ASSEMBLY PROTEIN GAR2-LIKE PROTEIN"/>
    <property type="match status" value="1"/>
</dbReference>
<gene>
    <name evidence="2" type="ORF">POTOM_038179</name>
</gene>
<evidence type="ECO:0000313" key="2">
    <source>
        <dbReference type="EMBL" id="KAG6757853.1"/>
    </source>
</evidence>
<proteinExistence type="predicted"/>
<dbReference type="GO" id="GO:0009786">
    <property type="term" value="P:regulation of asymmetric cell division"/>
    <property type="evidence" value="ECO:0007669"/>
    <property type="project" value="InterPro"/>
</dbReference>
<feature type="region of interest" description="Disordered" evidence="1">
    <location>
        <begin position="380"/>
        <end position="421"/>
    </location>
</feature>
<dbReference type="InterPro" id="IPR040378">
    <property type="entry name" value="BASL"/>
</dbReference>
<dbReference type="Proteomes" id="UP000886885">
    <property type="component" value="Chromosome 10D"/>
</dbReference>
<dbReference type="EMBL" id="JAAWWB010000020">
    <property type="protein sequence ID" value="KAG6757853.1"/>
    <property type="molecule type" value="Genomic_DNA"/>
</dbReference>